<feature type="domain" description="VASt" evidence="7">
    <location>
        <begin position="377"/>
        <end position="547"/>
    </location>
</feature>
<dbReference type="InterPro" id="IPR051482">
    <property type="entry name" value="Cholesterol_transport"/>
</dbReference>
<dbReference type="Pfam" id="PF16016">
    <property type="entry name" value="VASt"/>
    <property type="match status" value="1"/>
</dbReference>
<protein>
    <submittedName>
        <fullName evidence="8">9152_t:CDS:1</fullName>
    </submittedName>
</protein>
<keyword evidence="4 6" id="KW-1133">Transmembrane helix</keyword>
<comment type="subcellular location">
    <subcellularLocation>
        <location evidence="1">Membrane</location>
        <topology evidence="1">Single-pass membrane protein</topology>
    </subcellularLocation>
</comment>
<evidence type="ECO:0000256" key="4">
    <source>
        <dbReference type="ARBA" id="ARBA00022989"/>
    </source>
</evidence>
<dbReference type="GO" id="GO:0005886">
    <property type="term" value="C:plasma membrane"/>
    <property type="evidence" value="ECO:0007669"/>
    <property type="project" value="TreeGrafter"/>
</dbReference>
<dbReference type="GO" id="GO:0032541">
    <property type="term" value="C:cortical endoplasmic reticulum"/>
    <property type="evidence" value="ECO:0007669"/>
    <property type="project" value="TreeGrafter"/>
</dbReference>
<evidence type="ECO:0000313" key="9">
    <source>
        <dbReference type="Proteomes" id="UP000789570"/>
    </source>
</evidence>
<dbReference type="GO" id="GO:0032366">
    <property type="term" value="P:intracellular sterol transport"/>
    <property type="evidence" value="ECO:0007669"/>
    <property type="project" value="TreeGrafter"/>
</dbReference>
<keyword evidence="3 6" id="KW-0812">Transmembrane</keyword>
<comment type="similarity">
    <text evidence="2">Belongs to the YSP2 family.</text>
</comment>
<reference evidence="8" key="1">
    <citation type="submission" date="2021-06" db="EMBL/GenBank/DDBJ databases">
        <authorList>
            <person name="Kallberg Y."/>
            <person name="Tangrot J."/>
            <person name="Rosling A."/>
        </authorList>
    </citation>
    <scope>NUCLEOTIDE SEQUENCE</scope>
    <source>
        <strain evidence="8">UK204</strain>
    </source>
</reference>
<dbReference type="SMART" id="SM00568">
    <property type="entry name" value="GRAM"/>
    <property type="match status" value="1"/>
</dbReference>
<dbReference type="InterPro" id="IPR031968">
    <property type="entry name" value="VASt"/>
</dbReference>
<dbReference type="PANTHER" id="PTHR23319">
    <property type="entry name" value="GRAM DOMAIN CONTAINING 1B, ISOFORM E"/>
    <property type="match status" value="1"/>
</dbReference>
<evidence type="ECO:0000256" key="1">
    <source>
        <dbReference type="ARBA" id="ARBA00004167"/>
    </source>
</evidence>
<accession>A0A9N9GGI4</accession>
<dbReference type="OrthoDB" id="2162691at2759"/>
<gene>
    <name evidence="8" type="ORF">FCALED_LOCUS8582</name>
</gene>
<evidence type="ECO:0000259" key="7">
    <source>
        <dbReference type="PROSITE" id="PS51778"/>
    </source>
</evidence>
<dbReference type="PANTHER" id="PTHR23319:SF4">
    <property type="entry name" value="GRAM DOMAIN CONTAINING 1B, ISOFORM E"/>
    <property type="match status" value="1"/>
</dbReference>
<dbReference type="GO" id="GO:0120015">
    <property type="term" value="F:sterol transfer activity"/>
    <property type="evidence" value="ECO:0007669"/>
    <property type="project" value="TreeGrafter"/>
</dbReference>
<evidence type="ECO:0000256" key="5">
    <source>
        <dbReference type="ARBA" id="ARBA00023136"/>
    </source>
</evidence>
<evidence type="ECO:0000256" key="2">
    <source>
        <dbReference type="ARBA" id="ARBA00006582"/>
    </source>
</evidence>
<comment type="caution">
    <text evidence="8">The sequence shown here is derived from an EMBL/GenBank/DDBJ whole genome shotgun (WGS) entry which is preliminary data.</text>
</comment>
<dbReference type="Pfam" id="PF02893">
    <property type="entry name" value="GRAM"/>
    <property type="match status" value="1"/>
</dbReference>
<dbReference type="GO" id="GO:0005739">
    <property type="term" value="C:mitochondrion"/>
    <property type="evidence" value="ECO:0007669"/>
    <property type="project" value="TreeGrafter"/>
</dbReference>
<dbReference type="InterPro" id="IPR004182">
    <property type="entry name" value="GRAM"/>
</dbReference>
<dbReference type="InterPro" id="IPR011993">
    <property type="entry name" value="PH-like_dom_sf"/>
</dbReference>
<dbReference type="Gene3D" id="2.30.29.30">
    <property type="entry name" value="Pleckstrin-homology domain (PH domain)/Phosphotyrosine-binding domain (PTB)"/>
    <property type="match status" value="1"/>
</dbReference>
<keyword evidence="5 6" id="KW-0472">Membrane</keyword>
<dbReference type="GO" id="GO:0005789">
    <property type="term" value="C:endoplasmic reticulum membrane"/>
    <property type="evidence" value="ECO:0007669"/>
    <property type="project" value="TreeGrafter"/>
</dbReference>
<feature type="transmembrane region" description="Helical" evidence="6">
    <location>
        <begin position="618"/>
        <end position="635"/>
    </location>
</feature>
<organism evidence="8 9">
    <name type="scientific">Funneliformis caledonium</name>
    <dbReference type="NCBI Taxonomy" id="1117310"/>
    <lineage>
        <taxon>Eukaryota</taxon>
        <taxon>Fungi</taxon>
        <taxon>Fungi incertae sedis</taxon>
        <taxon>Mucoromycota</taxon>
        <taxon>Glomeromycotina</taxon>
        <taxon>Glomeromycetes</taxon>
        <taxon>Glomerales</taxon>
        <taxon>Glomeraceae</taxon>
        <taxon>Funneliformis</taxon>
    </lineage>
</organism>
<dbReference type="CDD" id="cd13220">
    <property type="entry name" value="PH-GRAM_GRAMDC"/>
    <property type="match status" value="1"/>
</dbReference>
<evidence type="ECO:0000313" key="8">
    <source>
        <dbReference type="EMBL" id="CAG8600806.1"/>
    </source>
</evidence>
<sequence length="690" mass="78665">MIMEPYSNSFIVEATKRKFSSSSLDSKIHVKKIFTDQSTKSNSSKELNKDTAAKQNSSDKIIDQLSTFDSSLTSESFSAESNSNSNSLISSDIPSFHNLSSTIGKHFLKNKINKGIISDINTLMDDGTNLTGYVRANPKRDRDYHNLFKEIPPNEYLINDYGCALQKEILAQGRIYVSLNYICFHANIFGWVTNTVLSFSDVTAIEKKMTAFVIPNAILISTKKTKYFFASFLSRDTAYELFTKLWRHSKSSNNQNYLQVGHQNSDLEKTNEKLLAISLLKNKLITKLSLPNINVKKRDMNLAVFAAASDNSAETELVNNEHSSYSTPTTPNVYYLNRELKRSKSDEFVTKSSLGLQDNKLMHQGTICDCLKNNQHFDNIVLDTKFKGSVEKIYNLLYTSGFITEILTDLEKSEDKNIGEWTEYDGNLVRQASYTKRLNKAIINIGPKTTKCYVKDEVLHRDFEKYVTIMTSTKTPDVLSGNEFTIKTKTCILWADSNKTRVLVTCTVEFSKPTRFKASIEKASLEDQLTYYKTVEAAVRKYISQNLSEFDTSPTSSSIFIEEAKFEEVDNDDFYTIKQKSTNNKKTLHLKEEVTTTTSTLTNILSVIKLRVSNIETIVLLVIILTLIVNVYMVINLKDITHHIKSIEQNEAINEGGQIRIEFDNSHYTLDEWLNELRKRQLFSILDEIF</sequence>
<proteinExistence type="inferred from homology"/>
<evidence type="ECO:0000256" key="3">
    <source>
        <dbReference type="ARBA" id="ARBA00022692"/>
    </source>
</evidence>
<dbReference type="AlphaFoldDB" id="A0A9N9GGI4"/>
<evidence type="ECO:0000256" key="6">
    <source>
        <dbReference type="SAM" id="Phobius"/>
    </source>
</evidence>
<dbReference type="Proteomes" id="UP000789570">
    <property type="component" value="Unassembled WGS sequence"/>
</dbReference>
<dbReference type="GO" id="GO:0140268">
    <property type="term" value="C:endoplasmic reticulum-plasma membrane contact site"/>
    <property type="evidence" value="ECO:0007669"/>
    <property type="project" value="TreeGrafter"/>
</dbReference>
<keyword evidence="9" id="KW-1185">Reference proteome</keyword>
<name>A0A9N9GGI4_9GLOM</name>
<dbReference type="EMBL" id="CAJVPQ010002539">
    <property type="protein sequence ID" value="CAG8600806.1"/>
    <property type="molecule type" value="Genomic_DNA"/>
</dbReference>
<dbReference type="PROSITE" id="PS51778">
    <property type="entry name" value="VAST"/>
    <property type="match status" value="1"/>
</dbReference>
<dbReference type="GO" id="GO:0032934">
    <property type="term" value="F:sterol binding"/>
    <property type="evidence" value="ECO:0007669"/>
    <property type="project" value="TreeGrafter"/>
</dbReference>